<evidence type="ECO:0000313" key="3">
    <source>
        <dbReference type="Proteomes" id="UP001151760"/>
    </source>
</evidence>
<sequence length="116" mass="12605">MTNSKSFNKSPKQRALYHALMESILKEEDAMDEGVADKLKKRNQDVVDKDEGLSVGSDRGIKKQKTSKDAKPSKKAKSTAYSKGTSKGTSKSQPKSTVKSAQAEETVLGAEDTQEP</sequence>
<keyword evidence="3" id="KW-1185">Reference proteome</keyword>
<protein>
    <submittedName>
        <fullName evidence="2">Uncharacterized protein</fullName>
    </submittedName>
</protein>
<accession>A0ABQ5BXZ6</accession>
<evidence type="ECO:0000313" key="2">
    <source>
        <dbReference type="EMBL" id="GJT18528.1"/>
    </source>
</evidence>
<dbReference type="Proteomes" id="UP001151760">
    <property type="component" value="Unassembled WGS sequence"/>
</dbReference>
<name>A0ABQ5BXZ6_9ASTR</name>
<feature type="compositionally biased region" description="Low complexity" evidence="1">
    <location>
        <begin position="78"/>
        <end position="97"/>
    </location>
</feature>
<reference evidence="2" key="1">
    <citation type="journal article" date="2022" name="Int. J. Mol. Sci.">
        <title>Draft Genome of Tanacetum Coccineum: Genomic Comparison of Closely Related Tanacetum-Family Plants.</title>
        <authorList>
            <person name="Yamashiro T."/>
            <person name="Shiraishi A."/>
            <person name="Nakayama K."/>
            <person name="Satake H."/>
        </authorList>
    </citation>
    <scope>NUCLEOTIDE SEQUENCE</scope>
</reference>
<reference evidence="2" key="2">
    <citation type="submission" date="2022-01" db="EMBL/GenBank/DDBJ databases">
        <authorList>
            <person name="Yamashiro T."/>
            <person name="Shiraishi A."/>
            <person name="Satake H."/>
            <person name="Nakayama K."/>
        </authorList>
    </citation>
    <scope>NUCLEOTIDE SEQUENCE</scope>
</reference>
<dbReference type="EMBL" id="BQNB010013643">
    <property type="protein sequence ID" value="GJT18528.1"/>
    <property type="molecule type" value="Genomic_DNA"/>
</dbReference>
<proteinExistence type="predicted"/>
<organism evidence="2 3">
    <name type="scientific">Tanacetum coccineum</name>
    <dbReference type="NCBI Taxonomy" id="301880"/>
    <lineage>
        <taxon>Eukaryota</taxon>
        <taxon>Viridiplantae</taxon>
        <taxon>Streptophyta</taxon>
        <taxon>Embryophyta</taxon>
        <taxon>Tracheophyta</taxon>
        <taxon>Spermatophyta</taxon>
        <taxon>Magnoliopsida</taxon>
        <taxon>eudicotyledons</taxon>
        <taxon>Gunneridae</taxon>
        <taxon>Pentapetalae</taxon>
        <taxon>asterids</taxon>
        <taxon>campanulids</taxon>
        <taxon>Asterales</taxon>
        <taxon>Asteraceae</taxon>
        <taxon>Asteroideae</taxon>
        <taxon>Anthemideae</taxon>
        <taxon>Anthemidinae</taxon>
        <taxon>Tanacetum</taxon>
    </lineage>
</organism>
<feature type="region of interest" description="Disordered" evidence="1">
    <location>
        <begin position="44"/>
        <end position="116"/>
    </location>
</feature>
<comment type="caution">
    <text evidence="2">The sequence shown here is derived from an EMBL/GenBank/DDBJ whole genome shotgun (WGS) entry which is preliminary data.</text>
</comment>
<evidence type="ECO:0000256" key="1">
    <source>
        <dbReference type="SAM" id="MobiDB-lite"/>
    </source>
</evidence>
<gene>
    <name evidence="2" type="ORF">Tco_0877234</name>
</gene>